<sequence>MNAAWHQENLKKFCKEKGIHVSAWSPLGANGAVWGSLAVMDNPILKDIAIASGKTVAQ</sequence>
<dbReference type="InterPro" id="IPR020471">
    <property type="entry name" value="AKR"/>
</dbReference>
<reference evidence="1 2" key="1">
    <citation type="journal article" date="2014" name="Am. J. Bot.">
        <title>Genome assembly and annotation for red clover (Trifolium pratense; Fabaceae).</title>
        <authorList>
            <person name="Istvanek J."/>
            <person name="Jaros M."/>
            <person name="Krenek A."/>
            <person name="Repkova J."/>
        </authorList>
    </citation>
    <scope>NUCLEOTIDE SEQUENCE [LARGE SCALE GENOMIC DNA]</scope>
    <source>
        <strain evidence="2">cv. Tatra</strain>
        <tissue evidence="1">Young leaves</tissue>
    </source>
</reference>
<dbReference type="PANTHER" id="PTHR11732">
    <property type="entry name" value="ALDO/KETO REDUCTASE"/>
    <property type="match status" value="1"/>
</dbReference>
<dbReference type="InterPro" id="IPR036812">
    <property type="entry name" value="NAD(P)_OxRdtase_dom_sf"/>
</dbReference>
<dbReference type="AlphaFoldDB" id="A0A2K3JJW4"/>
<reference evidence="1 2" key="2">
    <citation type="journal article" date="2017" name="Front. Plant Sci.">
        <title>Gene Classification and Mining of Molecular Markers Useful in Red Clover (Trifolium pratense) Breeding.</title>
        <authorList>
            <person name="Istvanek J."/>
            <person name="Dluhosova J."/>
            <person name="Dluhos P."/>
            <person name="Patkova L."/>
            <person name="Nedelnik J."/>
            <person name="Repkova J."/>
        </authorList>
    </citation>
    <scope>NUCLEOTIDE SEQUENCE [LARGE SCALE GENOMIC DNA]</scope>
    <source>
        <strain evidence="2">cv. Tatra</strain>
        <tissue evidence="1">Young leaves</tissue>
    </source>
</reference>
<comment type="caution">
    <text evidence="1">The sequence shown here is derived from an EMBL/GenBank/DDBJ whole genome shotgun (WGS) entry which is preliminary data.</text>
</comment>
<dbReference type="EMBL" id="ASHM01067540">
    <property type="protein sequence ID" value="PNX54327.1"/>
    <property type="molecule type" value="Genomic_DNA"/>
</dbReference>
<protein>
    <submittedName>
        <fullName evidence="1">Methylecgonone reductase-like protein</fullName>
    </submittedName>
</protein>
<organism evidence="1 2">
    <name type="scientific">Trifolium pratense</name>
    <name type="common">Red clover</name>
    <dbReference type="NCBI Taxonomy" id="57577"/>
    <lineage>
        <taxon>Eukaryota</taxon>
        <taxon>Viridiplantae</taxon>
        <taxon>Streptophyta</taxon>
        <taxon>Embryophyta</taxon>
        <taxon>Tracheophyta</taxon>
        <taxon>Spermatophyta</taxon>
        <taxon>Magnoliopsida</taxon>
        <taxon>eudicotyledons</taxon>
        <taxon>Gunneridae</taxon>
        <taxon>Pentapetalae</taxon>
        <taxon>rosids</taxon>
        <taxon>fabids</taxon>
        <taxon>Fabales</taxon>
        <taxon>Fabaceae</taxon>
        <taxon>Papilionoideae</taxon>
        <taxon>50 kb inversion clade</taxon>
        <taxon>NPAAA clade</taxon>
        <taxon>Hologalegina</taxon>
        <taxon>IRL clade</taxon>
        <taxon>Trifolieae</taxon>
        <taxon>Trifolium</taxon>
    </lineage>
</organism>
<dbReference type="GO" id="GO:0016491">
    <property type="term" value="F:oxidoreductase activity"/>
    <property type="evidence" value="ECO:0007669"/>
    <property type="project" value="InterPro"/>
</dbReference>
<feature type="non-terminal residue" evidence="1">
    <location>
        <position position="58"/>
    </location>
</feature>
<proteinExistence type="predicted"/>
<evidence type="ECO:0000313" key="1">
    <source>
        <dbReference type="EMBL" id="PNX54327.1"/>
    </source>
</evidence>
<dbReference type="Proteomes" id="UP000236291">
    <property type="component" value="Unassembled WGS sequence"/>
</dbReference>
<dbReference type="STRING" id="57577.A0A2K3JJW4"/>
<gene>
    <name evidence="1" type="ORF">L195_g047945</name>
</gene>
<dbReference type="SUPFAM" id="SSF51430">
    <property type="entry name" value="NAD(P)-linked oxidoreductase"/>
    <property type="match status" value="1"/>
</dbReference>
<accession>A0A2K3JJW4</accession>
<name>A0A2K3JJW4_TRIPR</name>
<evidence type="ECO:0000313" key="2">
    <source>
        <dbReference type="Proteomes" id="UP000236291"/>
    </source>
</evidence>
<dbReference type="Gene3D" id="3.20.20.100">
    <property type="entry name" value="NADP-dependent oxidoreductase domain"/>
    <property type="match status" value="1"/>
</dbReference>